<gene>
    <name evidence="1" type="ORF">BURPS1710A_1972</name>
</gene>
<protein>
    <recommendedName>
        <fullName evidence="2">DUF4238 domain-containing protein</fullName>
    </recommendedName>
</protein>
<name>A0A0E1WFR6_BURPE</name>
<reference evidence="1" key="1">
    <citation type="submission" date="2009-05" db="EMBL/GenBank/DDBJ databases">
        <authorList>
            <person name="Harkins D.M."/>
            <person name="DeShazer D."/>
            <person name="Woods D.E."/>
            <person name="Brinkac L.M."/>
            <person name="Brown K.A."/>
            <person name="Hung G.C."/>
            <person name="Tuanyok A."/>
            <person name="Zhang B."/>
            <person name="Nierman W.C."/>
        </authorList>
    </citation>
    <scope>NUCLEOTIDE SEQUENCE [LARGE SCALE GENOMIC DNA]</scope>
    <source>
        <strain evidence="1">1710a</strain>
    </source>
</reference>
<dbReference type="EMBL" id="CM000832">
    <property type="protein sequence ID" value="EET08427.1"/>
    <property type="molecule type" value="Genomic_DNA"/>
</dbReference>
<dbReference type="Pfam" id="PF14022">
    <property type="entry name" value="DUF4238"/>
    <property type="match status" value="1"/>
</dbReference>
<dbReference type="HOGENOM" id="CLU_745294_0_0_4"/>
<accession>A0A0E1WFR6</accession>
<sequence>MSIPIALSDHVVIDEGEFMEVPAPKLQGPKRQHYLPRMYLKGFASDGGVAVFDRHTGELRRQTIENTAVERHIYTFEDAQGRRRYEIEEMLSQIESGLSDAIPRLETAKGFTGDDIDYLRSFIAFAEVRTPSALEDAKRVHAGFANTVGHAITASVERAMGALAGMYRGKGEHRSQEELRKEAEGLVRFVREGKYRIEVDDQAALMQCVRLWKPVINALLRKDMQMVTPMDPQSHYITCDSPVVLECVSDRDTVGFGSDDAIVLFPLTPRCLIVFSGSQGRIGTGSAQSAQVDRVNELLALSAERYVIGGDESMLGGLVGRLRLGKTKRNAKYVTGRIMTSDGAIGVVKRTFPHRAPPLSLDSEVDAE</sequence>
<dbReference type="InterPro" id="IPR025332">
    <property type="entry name" value="DUF4238"/>
</dbReference>
<dbReference type="Proteomes" id="UP000001812">
    <property type="component" value="Chromosome I"/>
</dbReference>
<dbReference type="RefSeq" id="WP_004526704.1">
    <property type="nucleotide sequence ID" value="NZ_CM000832.1"/>
</dbReference>
<proteinExistence type="predicted"/>
<dbReference type="AlphaFoldDB" id="A0A0E1WFR6"/>
<organism evidence="1">
    <name type="scientific">Burkholderia pseudomallei 1710a</name>
    <dbReference type="NCBI Taxonomy" id="320371"/>
    <lineage>
        <taxon>Bacteria</taxon>
        <taxon>Pseudomonadati</taxon>
        <taxon>Pseudomonadota</taxon>
        <taxon>Betaproteobacteria</taxon>
        <taxon>Burkholderiales</taxon>
        <taxon>Burkholderiaceae</taxon>
        <taxon>Burkholderia</taxon>
        <taxon>pseudomallei group</taxon>
    </lineage>
</organism>
<evidence type="ECO:0008006" key="2">
    <source>
        <dbReference type="Google" id="ProtNLM"/>
    </source>
</evidence>
<evidence type="ECO:0000313" key="1">
    <source>
        <dbReference type="EMBL" id="EET08427.1"/>
    </source>
</evidence>